<dbReference type="Proteomes" id="UP000030416">
    <property type="component" value="Unassembled WGS sequence"/>
</dbReference>
<dbReference type="eggNOG" id="ENOG5033HS6">
    <property type="taxonomic scope" value="Bacteria"/>
</dbReference>
<dbReference type="NCBIfam" id="TIGR04104">
    <property type="entry name" value="cxxc_20_cxxc"/>
    <property type="match status" value="1"/>
</dbReference>
<keyword evidence="3" id="KW-1185">Reference proteome</keyword>
<keyword evidence="1" id="KW-0812">Transmembrane</keyword>
<protein>
    <recommendedName>
        <fullName evidence="4">CXXC-20-CXXC protein</fullName>
    </recommendedName>
</protein>
<accession>A0A0A3I4V5</accession>
<name>A0A0A3I4V5_9BACL</name>
<dbReference type="AlphaFoldDB" id="A0A0A3I4V5"/>
<dbReference type="InterPro" id="IPR026369">
    <property type="entry name" value="CxxC_20_CxxC"/>
</dbReference>
<dbReference type="EMBL" id="JPVN01000016">
    <property type="protein sequence ID" value="KGR77708.1"/>
    <property type="molecule type" value="Genomic_DNA"/>
</dbReference>
<evidence type="ECO:0000313" key="3">
    <source>
        <dbReference type="Proteomes" id="UP000030416"/>
    </source>
</evidence>
<dbReference type="STRING" id="1384049.CD29_13725"/>
<dbReference type="RefSeq" id="WP_036187725.1">
    <property type="nucleotide sequence ID" value="NZ_AVDA01000016.1"/>
</dbReference>
<keyword evidence="1" id="KW-1133">Transmembrane helix</keyword>
<keyword evidence="1" id="KW-0472">Membrane</keyword>
<feature type="transmembrane region" description="Helical" evidence="1">
    <location>
        <begin position="74"/>
        <end position="95"/>
    </location>
</feature>
<evidence type="ECO:0000256" key="1">
    <source>
        <dbReference type="SAM" id="Phobius"/>
    </source>
</evidence>
<proteinExistence type="predicted"/>
<comment type="caution">
    <text evidence="2">The sequence shown here is derived from an EMBL/GenBank/DDBJ whole genome shotgun (WGS) entry which is preliminary data.</text>
</comment>
<sequence length="100" mass="11759">MGIQYCNECNKKLSWSSKVKSIWLGYKPIQCEGCKKEYRIEFKTRYKATLYMIIPLFIFAKILSSTFILPTIYFFGTVLLFGVSISFLMPFVVNYKSEHK</sequence>
<evidence type="ECO:0008006" key="4">
    <source>
        <dbReference type="Google" id="ProtNLM"/>
    </source>
</evidence>
<evidence type="ECO:0000313" key="2">
    <source>
        <dbReference type="EMBL" id="KGR77708.1"/>
    </source>
</evidence>
<reference evidence="2 3" key="1">
    <citation type="submission" date="2014-02" db="EMBL/GenBank/DDBJ databases">
        <title>Draft genome sequence of Lysinibacillus manganicus DSM 26584T.</title>
        <authorList>
            <person name="Zhang F."/>
            <person name="Wang G."/>
            <person name="Zhang L."/>
        </authorList>
    </citation>
    <scope>NUCLEOTIDE SEQUENCE [LARGE SCALE GENOMIC DNA]</scope>
    <source>
        <strain evidence="2 3">DSM 26584</strain>
    </source>
</reference>
<organism evidence="2 3">
    <name type="scientific">Ureibacillus manganicus DSM 26584</name>
    <dbReference type="NCBI Taxonomy" id="1384049"/>
    <lineage>
        <taxon>Bacteria</taxon>
        <taxon>Bacillati</taxon>
        <taxon>Bacillota</taxon>
        <taxon>Bacilli</taxon>
        <taxon>Bacillales</taxon>
        <taxon>Caryophanaceae</taxon>
        <taxon>Ureibacillus</taxon>
    </lineage>
</organism>
<gene>
    <name evidence="2" type="ORF">CD29_13725</name>
</gene>
<feature type="transmembrane region" description="Helical" evidence="1">
    <location>
        <begin position="48"/>
        <end position="68"/>
    </location>
</feature>